<sequence length="264" mass="30105">MDDCQVTYAPRRRQTVTQPASELSILDPGDLLPLRLHFEGPPGQKKRTVRDAARPTNYRGQTSIGGTYWFTRTGRRLPYASVLEHLRLQYADLDPDTLGAVTQPFGLTFFHGGKEHLHLPDLFLRRRGRPRLIVDVRPRVLQGDPRSQLFFETTREIARAAGLDYEVWGEPSVTQAHNVRFLSGFRRQPLGFEEASAEVLHLALGDSLTIAELEAACFTPRYFVRPTLFHLMWHGDLRFDLDRPLRNHTRVLPGPLAPRRPAPS</sequence>
<evidence type="ECO:0000313" key="2">
    <source>
        <dbReference type="Proteomes" id="UP001401887"/>
    </source>
</evidence>
<comment type="caution">
    <text evidence="1">The sequence shown here is derived from an EMBL/GenBank/DDBJ whole genome shotgun (WGS) entry which is preliminary data.</text>
</comment>
<reference evidence="1 2" key="1">
    <citation type="submission" date="2024-02" db="EMBL/GenBank/DDBJ databases">
        <title>Deinococcus carri NBRC 110142.</title>
        <authorList>
            <person name="Ichikawa N."/>
            <person name="Katano-Makiyama Y."/>
            <person name="Hidaka K."/>
        </authorList>
    </citation>
    <scope>NUCLEOTIDE SEQUENCE [LARGE SCALE GENOMIC DNA]</scope>
    <source>
        <strain evidence="1 2">NBRC 110142</strain>
    </source>
</reference>
<protein>
    <recommendedName>
        <fullName evidence="3">TnsA endonuclease N-terminal domain-containing protein</fullName>
    </recommendedName>
</protein>
<keyword evidence="2" id="KW-1185">Reference proteome</keyword>
<organism evidence="1 2">
    <name type="scientific">Deinococcus carri</name>
    <dbReference type="NCBI Taxonomy" id="1211323"/>
    <lineage>
        <taxon>Bacteria</taxon>
        <taxon>Thermotogati</taxon>
        <taxon>Deinococcota</taxon>
        <taxon>Deinococci</taxon>
        <taxon>Deinococcales</taxon>
        <taxon>Deinococcaceae</taxon>
        <taxon>Deinococcus</taxon>
    </lineage>
</organism>
<accession>A0ABP9W6U0</accession>
<dbReference type="InterPro" id="IPR048000">
    <property type="entry name" value="TnsA-like"/>
</dbReference>
<dbReference type="RefSeq" id="WP_345464151.1">
    <property type="nucleotide sequence ID" value="NZ_BAABRP010000005.1"/>
</dbReference>
<evidence type="ECO:0000313" key="1">
    <source>
        <dbReference type="EMBL" id="GAA5513088.1"/>
    </source>
</evidence>
<dbReference type="Proteomes" id="UP001401887">
    <property type="component" value="Unassembled WGS sequence"/>
</dbReference>
<dbReference type="EMBL" id="BAABRP010000005">
    <property type="protein sequence ID" value="GAA5513088.1"/>
    <property type="molecule type" value="Genomic_DNA"/>
</dbReference>
<dbReference type="NCBIfam" id="NF033179">
    <property type="entry name" value="TnsA_like_Actin"/>
    <property type="match status" value="1"/>
</dbReference>
<proteinExistence type="predicted"/>
<gene>
    <name evidence="1" type="ORF">Dcar01_01814</name>
</gene>
<name>A0ABP9W6U0_9DEIO</name>
<evidence type="ECO:0008006" key="3">
    <source>
        <dbReference type="Google" id="ProtNLM"/>
    </source>
</evidence>